<evidence type="ECO:0000313" key="2">
    <source>
        <dbReference type="EMBL" id="ROL46015.1"/>
    </source>
</evidence>
<reference evidence="2 3" key="1">
    <citation type="submission" date="2018-10" db="EMBL/GenBank/DDBJ databases">
        <title>Genome assembly for a Yunnan-Guizhou Plateau 3E fish, Anabarilius grahami (Regan), and its evolutionary and genetic applications.</title>
        <authorList>
            <person name="Jiang W."/>
        </authorList>
    </citation>
    <scope>NUCLEOTIDE SEQUENCE [LARGE SCALE GENOMIC DNA]</scope>
    <source>
        <strain evidence="2">AG-KIZ</strain>
        <tissue evidence="2">Muscle</tissue>
    </source>
</reference>
<dbReference type="AlphaFoldDB" id="A0A3N0YIE0"/>
<dbReference type="EMBL" id="RJVU01042522">
    <property type="protein sequence ID" value="ROL46015.1"/>
    <property type="molecule type" value="Genomic_DNA"/>
</dbReference>
<name>A0A3N0YIE0_ANAGA</name>
<evidence type="ECO:0000256" key="1">
    <source>
        <dbReference type="SAM" id="MobiDB-lite"/>
    </source>
</evidence>
<sequence>MVDSGRKHDVSELDDNSVMNEDAAKVNVERVFHEDSEISNINSGKTSTDADLRMRDDDAFSDISDIGNIYLTHPCLYSRERSSVC</sequence>
<proteinExistence type="predicted"/>
<organism evidence="2 3">
    <name type="scientific">Anabarilius grahami</name>
    <name type="common">Kanglang fish</name>
    <name type="synonym">Barilius grahami</name>
    <dbReference type="NCBI Taxonomy" id="495550"/>
    <lineage>
        <taxon>Eukaryota</taxon>
        <taxon>Metazoa</taxon>
        <taxon>Chordata</taxon>
        <taxon>Craniata</taxon>
        <taxon>Vertebrata</taxon>
        <taxon>Euteleostomi</taxon>
        <taxon>Actinopterygii</taxon>
        <taxon>Neopterygii</taxon>
        <taxon>Teleostei</taxon>
        <taxon>Ostariophysi</taxon>
        <taxon>Cypriniformes</taxon>
        <taxon>Xenocyprididae</taxon>
        <taxon>Xenocypridinae</taxon>
        <taxon>Xenocypridinae incertae sedis</taxon>
        <taxon>Anabarilius</taxon>
    </lineage>
</organism>
<feature type="compositionally biased region" description="Basic and acidic residues" evidence="1">
    <location>
        <begin position="1"/>
        <end position="11"/>
    </location>
</feature>
<evidence type="ECO:0000313" key="3">
    <source>
        <dbReference type="Proteomes" id="UP000281406"/>
    </source>
</evidence>
<protein>
    <submittedName>
        <fullName evidence="2">Uncharacterized protein</fullName>
    </submittedName>
</protein>
<accession>A0A3N0YIE0</accession>
<dbReference type="Proteomes" id="UP000281406">
    <property type="component" value="Unassembled WGS sequence"/>
</dbReference>
<comment type="caution">
    <text evidence="2">The sequence shown here is derived from an EMBL/GenBank/DDBJ whole genome shotgun (WGS) entry which is preliminary data.</text>
</comment>
<feature type="region of interest" description="Disordered" evidence="1">
    <location>
        <begin position="1"/>
        <end position="20"/>
    </location>
</feature>
<keyword evidence="3" id="KW-1185">Reference proteome</keyword>
<gene>
    <name evidence="2" type="ORF">DPX16_1099</name>
</gene>